<evidence type="ECO:0000313" key="4">
    <source>
        <dbReference type="EMBL" id="RJX68228.1"/>
    </source>
</evidence>
<organism evidence="4 5">
    <name type="scientific">Tsuneonella suprasediminis</name>
    <dbReference type="NCBI Taxonomy" id="2306996"/>
    <lineage>
        <taxon>Bacteria</taxon>
        <taxon>Pseudomonadati</taxon>
        <taxon>Pseudomonadota</taxon>
        <taxon>Alphaproteobacteria</taxon>
        <taxon>Sphingomonadales</taxon>
        <taxon>Erythrobacteraceae</taxon>
        <taxon>Tsuneonella</taxon>
    </lineage>
</organism>
<evidence type="ECO:0000313" key="5">
    <source>
        <dbReference type="Proteomes" id="UP000284322"/>
    </source>
</evidence>
<evidence type="ECO:0000259" key="3">
    <source>
        <dbReference type="Pfam" id="PF13464"/>
    </source>
</evidence>
<dbReference type="PANTHER" id="PTHR34475:SF1">
    <property type="entry name" value="CYTOSKELETON PROTEIN RODZ"/>
    <property type="match status" value="1"/>
</dbReference>
<dbReference type="CDD" id="cd00093">
    <property type="entry name" value="HTH_XRE"/>
    <property type="match status" value="1"/>
</dbReference>
<dbReference type="Pfam" id="PF13413">
    <property type="entry name" value="HTH_25"/>
    <property type="match status" value="1"/>
</dbReference>
<dbReference type="InterPro" id="IPR010982">
    <property type="entry name" value="Lambda_DNA-bd_dom_sf"/>
</dbReference>
<keyword evidence="2" id="KW-0812">Transmembrane</keyword>
<protein>
    <submittedName>
        <fullName evidence="4">Helix-turn-helix domain-containing protein</fullName>
    </submittedName>
</protein>
<keyword evidence="2" id="KW-1133">Transmembrane helix</keyword>
<feature type="domain" description="Cytoskeleton protein RodZ-like C-terminal" evidence="3">
    <location>
        <begin position="189"/>
        <end position="249"/>
    </location>
</feature>
<proteinExistence type="predicted"/>
<dbReference type="InterPro" id="IPR001387">
    <property type="entry name" value="Cro/C1-type_HTH"/>
</dbReference>
<name>A0A419R2M4_9SPHN</name>
<gene>
    <name evidence="4" type="ORF">D6858_07525</name>
</gene>
<dbReference type="PANTHER" id="PTHR34475">
    <property type="match status" value="1"/>
</dbReference>
<feature type="transmembrane region" description="Helical" evidence="2">
    <location>
        <begin position="116"/>
        <end position="135"/>
    </location>
</feature>
<keyword evidence="2" id="KW-0472">Membrane</keyword>
<dbReference type="RefSeq" id="WP_120109553.1">
    <property type="nucleotide sequence ID" value="NZ_RAHJ01000018.1"/>
</dbReference>
<keyword evidence="5" id="KW-1185">Reference proteome</keyword>
<dbReference type="Proteomes" id="UP000284322">
    <property type="component" value="Unassembled WGS sequence"/>
</dbReference>
<dbReference type="EMBL" id="RAHJ01000018">
    <property type="protein sequence ID" value="RJX68228.1"/>
    <property type="molecule type" value="Genomic_DNA"/>
</dbReference>
<dbReference type="GO" id="GO:0003677">
    <property type="term" value="F:DNA binding"/>
    <property type="evidence" value="ECO:0007669"/>
    <property type="project" value="InterPro"/>
</dbReference>
<evidence type="ECO:0000256" key="1">
    <source>
        <dbReference type="SAM" id="MobiDB-lite"/>
    </source>
</evidence>
<dbReference type="InterPro" id="IPR050400">
    <property type="entry name" value="Bact_Cytoskel_RodZ"/>
</dbReference>
<feature type="compositionally biased region" description="Low complexity" evidence="1">
    <location>
        <begin position="154"/>
        <end position="176"/>
    </location>
</feature>
<accession>A0A419R2M4</accession>
<dbReference type="Gene3D" id="1.10.260.40">
    <property type="entry name" value="lambda repressor-like DNA-binding domains"/>
    <property type="match status" value="1"/>
</dbReference>
<feature type="region of interest" description="Disordered" evidence="1">
    <location>
        <begin position="153"/>
        <end position="178"/>
    </location>
</feature>
<sequence>MDQDTATPNEELPLHGAGDRLRLAREAAGMTIEQVAAETRIPLRHLEVIEAGDFGALPARTYAIGFSRTYARMLGLDEKEILDDVRAQLGATDYSERQRVATFEPGDPTRVPSRGLTALSVLAVLLLLVGGFMFYTRVVAPGAGPASLLGPDDAPAASASATAAPRPAAKPAAVPANGPVVFTSDQDGMWIKFYDADGKQLMQKQMAKGESYTVPADAKGPMAWTGRPDAFSITVGGRAVPKLSDEDKVMKDVPVTAAALLGRAAQPAAQPTATGN</sequence>
<reference evidence="4 5" key="1">
    <citation type="submission" date="2018-09" db="EMBL/GenBank/DDBJ databases">
        <title>Altererythrobacter sp.Ery1 and Ery12, the genome sequencing of novel strains in genus Alterythrobacter.</title>
        <authorList>
            <person name="Cheng H."/>
            <person name="Wu Y.-H."/>
            <person name="Fang C."/>
            <person name="Xu X.-W."/>
        </authorList>
    </citation>
    <scope>NUCLEOTIDE SEQUENCE [LARGE SCALE GENOMIC DNA]</scope>
    <source>
        <strain evidence="4 5">Ery12</strain>
    </source>
</reference>
<dbReference type="OrthoDB" id="9790252at2"/>
<dbReference type="Pfam" id="PF13464">
    <property type="entry name" value="RodZ_C"/>
    <property type="match status" value="1"/>
</dbReference>
<comment type="caution">
    <text evidence="4">The sequence shown here is derived from an EMBL/GenBank/DDBJ whole genome shotgun (WGS) entry which is preliminary data.</text>
</comment>
<evidence type="ECO:0000256" key="2">
    <source>
        <dbReference type="SAM" id="Phobius"/>
    </source>
</evidence>
<dbReference type="InterPro" id="IPR025194">
    <property type="entry name" value="RodZ-like_C"/>
</dbReference>
<dbReference type="AlphaFoldDB" id="A0A419R2M4"/>
<dbReference type="SUPFAM" id="SSF47413">
    <property type="entry name" value="lambda repressor-like DNA-binding domains"/>
    <property type="match status" value="1"/>
</dbReference>